<sequence>MSTSVILQDVTKLFSLGSSSHKPTPTIQAKPLPALQYISHYATNQQAPTRLDGAAVEFIILENVVRLST</sequence>
<evidence type="ECO:0000313" key="1">
    <source>
        <dbReference type="EMBL" id="TGO19959.1"/>
    </source>
</evidence>
<protein>
    <submittedName>
        <fullName evidence="1">Uncharacterized protein</fullName>
    </submittedName>
</protein>
<accession>A0A4Z1F9G5</accession>
<comment type="caution">
    <text evidence="1">The sequence shown here is derived from an EMBL/GenBank/DDBJ whole genome shotgun (WGS) entry which is preliminary data.</text>
</comment>
<keyword evidence="2" id="KW-1185">Reference proteome</keyword>
<reference evidence="1 2" key="1">
    <citation type="submission" date="2017-12" db="EMBL/GenBank/DDBJ databases">
        <title>Comparative genomics of Botrytis spp.</title>
        <authorList>
            <person name="Valero-Jimenez C.A."/>
            <person name="Tapia P."/>
            <person name="Veloso J."/>
            <person name="Silva-Moreno E."/>
            <person name="Staats M."/>
            <person name="Valdes J.H."/>
            <person name="Van Kan J.A.L."/>
        </authorList>
    </citation>
    <scope>NUCLEOTIDE SEQUENCE [LARGE SCALE GENOMIC DNA]</scope>
    <source>
        <strain evidence="1 2">Bp0003</strain>
    </source>
</reference>
<dbReference type="AlphaFoldDB" id="A0A4Z1F9G5"/>
<name>A0A4Z1F9G5_9HELO</name>
<gene>
    <name evidence="1" type="ORF">BPAE_0327g00010</name>
</gene>
<dbReference type="EMBL" id="PQXI01000325">
    <property type="protein sequence ID" value="TGO19959.1"/>
    <property type="molecule type" value="Genomic_DNA"/>
</dbReference>
<dbReference type="Proteomes" id="UP000297910">
    <property type="component" value="Unassembled WGS sequence"/>
</dbReference>
<organism evidence="1 2">
    <name type="scientific">Botrytis paeoniae</name>
    <dbReference type="NCBI Taxonomy" id="278948"/>
    <lineage>
        <taxon>Eukaryota</taxon>
        <taxon>Fungi</taxon>
        <taxon>Dikarya</taxon>
        <taxon>Ascomycota</taxon>
        <taxon>Pezizomycotina</taxon>
        <taxon>Leotiomycetes</taxon>
        <taxon>Helotiales</taxon>
        <taxon>Sclerotiniaceae</taxon>
        <taxon>Botrytis</taxon>
    </lineage>
</organism>
<proteinExistence type="predicted"/>
<evidence type="ECO:0000313" key="2">
    <source>
        <dbReference type="Proteomes" id="UP000297910"/>
    </source>
</evidence>